<keyword evidence="4" id="KW-1185">Reference proteome</keyword>
<feature type="region of interest" description="Disordered" evidence="2">
    <location>
        <begin position="194"/>
        <end position="214"/>
    </location>
</feature>
<dbReference type="InterPro" id="IPR037696">
    <property type="entry name" value="CCDC77"/>
</dbReference>
<gene>
    <name evidence="3" type="ORF">P879_09734</name>
</gene>
<dbReference type="PANTHER" id="PTHR22091">
    <property type="entry name" value="COILED-COIL DOMAIN-CONTAINING PROTEIN 77"/>
    <property type="match status" value="1"/>
</dbReference>
<dbReference type="EMBL" id="JTDF01017956">
    <property type="protein sequence ID" value="KAF8562692.1"/>
    <property type="molecule type" value="Genomic_DNA"/>
</dbReference>
<protein>
    <recommendedName>
        <fullName evidence="5">Coiled-coil domain-containing protein 77</fullName>
    </recommendedName>
</protein>
<feature type="region of interest" description="Disordered" evidence="2">
    <location>
        <begin position="161"/>
        <end position="180"/>
    </location>
</feature>
<accession>A0A8T0D544</accession>
<feature type="coiled-coil region" evidence="1">
    <location>
        <begin position="594"/>
        <end position="699"/>
    </location>
</feature>
<evidence type="ECO:0000313" key="4">
    <source>
        <dbReference type="Proteomes" id="UP000699462"/>
    </source>
</evidence>
<reference evidence="3 4" key="1">
    <citation type="submission" date="2019-07" db="EMBL/GenBank/DDBJ databases">
        <title>Annotation for the trematode Paragonimus westermani.</title>
        <authorList>
            <person name="Choi Y.-J."/>
        </authorList>
    </citation>
    <scope>NUCLEOTIDE SEQUENCE [LARGE SCALE GENOMIC DNA]</scope>
    <source>
        <strain evidence="3">180907_Pwestermani</strain>
    </source>
</reference>
<feature type="coiled-coil region" evidence="1">
    <location>
        <begin position="448"/>
        <end position="514"/>
    </location>
</feature>
<dbReference type="Proteomes" id="UP000699462">
    <property type="component" value="Unassembled WGS sequence"/>
</dbReference>
<name>A0A8T0D544_9TREM</name>
<keyword evidence="1" id="KW-0175">Coiled coil</keyword>
<proteinExistence type="predicted"/>
<evidence type="ECO:0000313" key="3">
    <source>
        <dbReference type="EMBL" id="KAF8562692.1"/>
    </source>
</evidence>
<dbReference type="AlphaFoldDB" id="A0A8T0D544"/>
<feature type="coiled-coil region" evidence="1">
    <location>
        <begin position="728"/>
        <end position="755"/>
    </location>
</feature>
<organism evidence="3 4">
    <name type="scientific">Paragonimus westermani</name>
    <dbReference type="NCBI Taxonomy" id="34504"/>
    <lineage>
        <taxon>Eukaryota</taxon>
        <taxon>Metazoa</taxon>
        <taxon>Spiralia</taxon>
        <taxon>Lophotrochozoa</taxon>
        <taxon>Platyhelminthes</taxon>
        <taxon>Trematoda</taxon>
        <taxon>Digenea</taxon>
        <taxon>Plagiorchiida</taxon>
        <taxon>Troglotremata</taxon>
        <taxon>Troglotrematidae</taxon>
        <taxon>Paragonimus</taxon>
    </lineage>
</organism>
<sequence length="759" mass="86756">ASLNKLSNIVNELTTQQQLFKEQAAIDRDSSDSDDSYTSLDGVACSTNDISTELHRKTEDSKRLRPGEKPLSSAQHDSISGHNTSVVPSTSATESTQLGERRKMLRQPVTWSSELADQAKEVRAHGCRRSRRRPAEPKCPFFNSMSVVSTTVKPNQTLKRSIVPPPKPKMPVPLQNSNSSVTKKVLRQQNLLDDSVKERSHNQSAPGCTDKGDASNIADAVDARLSQLTDPTNELLSYYRRKVESLADDHELVQRRLDQIADAMKNQDSQTWEIRQRETEIGELQRTLSDMQVYLFQEREHVLRLYAENDRLKIRELDDRRKIQHLLQLSGLGPAEVTYFLRDPGTDVPQTKQEQEDTALMSGEYNPQSDVSTSRANIPQSTCVSGLVVAPIIPITPEQGVMELTASGKTIRRLPRHSFTVGHVEPNSDRHEGSSRATVSRLEHEAVLRELEMTKAAVRALRTQLTEQARTAREQNDSLMDDLRATQEEVDTLRKRYDERLRLAEEQLKRSQTLLYDSTKDFLAQRSQFKQAEKVWITEKDKLLSQLEAKRLALVAVPNKVSSNRQSISYNPLETNWFSTAGDLESRAWSEAATQLAQKKQDQLQQTLRNLEHQLDQQQKLSDMYREQVIQLEEELVRCREEGIVSKDVLKDNSDKLSQRLQIMTNRYRDLERRRQLEMQGYRTDIGTLRKKLREVEKQLLKLTLGLADGMELPSRPQDVDLAILKQVKASTDRSNQLMSELKNLKLKMYTLEDDLRKI</sequence>
<feature type="compositionally biased region" description="Basic and acidic residues" evidence="2">
    <location>
        <begin position="52"/>
        <end position="68"/>
    </location>
</feature>
<comment type="caution">
    <text evidence="3">The sequence shown here is derived from an EMBL/GenBank/DDBJ whole genome shotgun (WGS) entry which is preliminary data.</text>
</comment>
<dbReference type="GO" id="GO:0005813">
    <property type="term" value="C:centrosome"/>
    <property type="evidence" value="ECO:0007669"/>
    <property type="project" value="TreeGrafter"/>
</dbReference>
<evidence type="ECO:0008006" key="5">
    <source>
        <dbReference type="Google" id="ProtNLM"/>
    </source>
</evidence>
<feature type="non-terminal residue" evidence="3">
    <location>
        <position position="1"/>
    </location>
</feature>
<dbReference type="PANTHER" id="PTHR22091:SF1">
    <property type="entry name" value="COILED-COIL DOMAIN-CONTAINING PROTEIN 77"/>
    <property type="match status" value="1"/>
</dbReference>
<feature type="compositionally biased region" description="Polar residues" evidence="2">
    <location>
        <begin position="72"/>
        <end position="98"/>
    </location>
</feature>
<feature type="region of interest" description="Disordered" evidence="2">
    <location>
        <begin position="22"/>
        <end position="109"/>
    </location>
</feature>
<evidence type="ECO:0000256" key="2">
    <source>
        <dbReference type="SAM" id="MobiDB-lite"/>
    </source>
</evidence>
<evidence type="ECO:0000256" key="1">
    <source>
        <dbReference type="SAM" id="Coils"/>
    </source>
</evidence>
<dbReference type="OrthoDB" id="191169at2759"/>